<dbReference type="Proteomes" id="UP000198822">
    <property type="component" value="Chromosome I"/>
</dbReference>
<name>A0A1G8GL08_9MICO</name>
<evidence type="ECO:0000313" key="2">
    <source>
        <dbReference type="EMBL" id="SDH95043.1"/>
    </source>
</evidence>
<organism evidence="2 3">
    <name type="scientific">Agrococcus jejuensis</name>
    <dbReference type="NCBI Taxonomy" id="399736"/>
    <lineage>
        <taxon>Bacteria</taxon>
        <taxon>Bacillati</taxon>
        <taxon>Actinomycetota</taxon>
        <taxon>Actinomycetes</taxon>
        <taxon>Micrococcales</taxon>
        <taxon>Microbacteriaceae</taxon>
        <taxon>Agrococcus</taxon>
    </lineage>
</organism>
<keyword evidence="3" id="KW-1185">Reference proteome</keyword>
<dbReference type="AlphaFoldDB" id="A0A1G8GL08"/>
<dbReference type="InterPro" id="IPR034660">
    <property type="entry name" value="DinB/YfiT-like"/>
</dbReference>
<dbReference type="STRING" id="399736.SAMN04489720_2978"/>
<evidence type="ECO:0000259" key="1">
    <source>
        <dbReference type="Pfam" id="PF12867"/>
    </source>
</evidence>
<sequence>MDAIALLHELYGRIPGEVRRAVEGLTPEQLVARPADGANTIGWLVWHLTRVQDHHVSELLDEPQLWQSGDWAASFGLDADPHDTGYGHDAADVARVRPASADAALAYFDAVHARTTAYLATLAPADLDRVVDERWDPPVTLGVRLVSIADDDVQHAGQAAYARGLLGA</sequence>
<dbReference type="EMBL" id="LT629695">
    <property type="protein sequence ID" value="SDH95043.1"/>
    <property type="molecule type" value="Genomic_DNA"/>
</dbReference>
<dbReference type="RefSeq" id="WP_092506284.1">
    <property type="nucleotide sequence ID" value="NZ_LT629695.1"/>
</dbReference>
<dbReference type="Gene3D" id="1.20.120.450">
    <property type="entry name" value="dinb family like domain"/>
    <property type="match status" value="1"/>
</dbReference>
<evidence type="ECO:0000313" key="3">
    <source>
        <dbReference type="Proteomes" id="UP000198822"/>
    </source>
</evidence>
<protein>
    <recommendedName>
        <fullName evidence="1">DinB-like domain-containing protein</fullName>
    </recommendedName>
</protein>
<dbReference type="Pfam" id="PF12867">
    <property type="entry name" value="DinB_2"/>
    <property type="match status" value="1"/>
</dbReference>
<gene>
    <name evidence="2" type="ORF">SAMN04489720_2978</name>
</gene>
<dbReference type="OrthoDB" id="2363925at2"/>
<accession>A0A1G8GL08</accession>
<feature type="domain" description="DinB-like" evidence="1">
    <location>
        <begin position="17"/>
        <end position="159"/>
    </location>
</feature>
<dbReference type="InterPro" id="IPR024775">
    <property type="entry name" value="DinB-like"/>
</dbReference>
<proteinExistence type="predicted"/>
<dbReference type="NCBIfam" id="NF047843">
    <property type="entry name" value="MST_Rv0443"/>
    <property type="match status" value="1"/>
</dbReference>
<dbReference type="SUPFAM" id="SSF109854">
    <property type="entry name" value="DinB/YfiT-like putative metalloenzymes"/>
    <property type="match status" value="1"/>
</dbReference>
<reference evidence="3" key="1">
    <citation type="submission" date="2016-10" db="EMBL/GenBank/DDBJ databases">
        <authorList>
            <person name="Varghese N."/>
            <person name="Submissions S."/>
        </authorList>
    </citation>
    <scope>NUCLEOTIDE SEQUENCE [LARGE SCALE GENOMIC DNA]</scope>
    <source>
        <strain evidence="3">DSM 22002</strain>
    </source>
</reference>